<dbReference type="GO" id="GO:0009103">
    <property type="term" value="P:lipopolysaccharide biosynthetic process"/>
    <property type="evidence" value="ECO:0007669"/>
    <property type="project" value="UniProtKB-UniRule"/>
</dbReference>
<comment type="similarity">
    <text evidence="4">Belongs to the CMP-NeuNAc synthase family.</text>
</comment>
<gene>
    <name evidence="8" type="primary">kdsB</name>
    <name evidence="9" type="ORF">GGR24_001357</name>
</gene>
<dbReference type="InterPro" id="IPR010023">
    <property type="entry name" value="KdsC_fam"/>
</dbReference>
<dbReference type="InterPro" id="IPR004528">
    <property type="entry name" value="KdsB"/>
</dbReference>
<dbReference type="GO" id="GO:0005829">
    <property type="term" value="C:cytosol"/>
    <property type="evidence" value="ECO:0007669"/>
    <property type="project" value="TreeGrafter"/>
</dbReference>
<evidence type="ECO:0000256" key="1">
    <source>
        <dbReference type="ARBA" id="ARBA00001862"/>
    </source>
</evidence>
<evidence type="ECO:0000256" key="6">
    <source>
        <dbReference type="ARBA" id="ARBA00022695"/>
    </source>
</evidence>
<comment type="pathway">
    <text evidence="2">Amino-sugar metabolism; N-acetylneuraminate metabolism.</text>
</comment>
<dbReference type="Gene3D" id="3.40.50.1000">
    <property type="entry name" value="HAD superfamily/HAD-like"/>
    <property type="match status" value="1"/>
</dbReference>
<proteinExistence type="inferred from homology"/>
<evidence type="ECO:0000313" key="9">
    <source>
        <dbReference type="EMBL" id="MBB3972700.1"/>
    </source>
</evidence>
<dbReference type="InterPro" id="IPR029044">
    <property type="entry name" value="Nucleotide-diphossugar_trans"/>
</dbReference>
<dbReference type="UniPathway" id="UPA00628"/>
<comment type="subcellular location">
    <subcellularLocation>
        <location evidence="8">Cytoplasm</location>
    </subcellularLocation>
</comment>
<accession>A0A7W6CX14</accession>
<dbReference type="Pfam" id="PF08282">
    <property type="entry name" value="Hydrolase_3"/>
    <property type="match status" value="1"/>
</dbReference>
<dbReference type="SFLD" id="SFLDG01138">
    <property type="entry name" value="C1.6.2:_Deoxy-d-mannose-octulo"/>
    <property type="match status" value="1"/>
</dbReference>
<dbReference type="NCBIfam" id="TIGR00466">
    <property type="entry name" value="kdsB"/>
    <property type="match status" value="1"/>
</dbReference>
<evidence type="ECO:0000256" key="5">
    <source>
        <dbReference type="ARBA" id="ARBA00022679"/>
    </source>
</evidence>
<keyword evidence="6 8" id="KW-0548">Nucleotidyltransferase</keyword>
<dbReference type="PANTHER" id="PTHR42866">
    <property type="entry name" value="3-DEOXY-MANNO-OCTULOSONATE CYTIDYLYLTRANSFERASE"/>
    <property type="match status" value="1"/>
</dbReference>
<reference evidence="9 10" key="1">
    <citation type="submission" date="2020-08" db="EMBL/GenBank/DDBJ databases">
        <title>Genomic Encyclopedia of Type Strains, Phase IV (KMG-IV): sequencing the most valuable type-strain genomes for metagenomic binning, comparative biology and taxonomic classification.</title>
        <authorList>
            <person name="Goeker M."/>
        </authorList>
    </citation>
    <scope>NUCLEOTIDE SEQUENCE [LARGE SCALE GENOMIC DNA]</scope>
    <source>
        <strain evidence="9 10">DSM 25481</strain>
    </source>
</reference>
<keyword evidence="10" id="KW-1185">Reference proteome</keyword>
<comment type="similarity">
    <text evidence="8">Belongs to the KdsB family.</text>
</comment>
<dbReference type="GO" id="GO:0008690">
    <property type="term" value="F:3-deoxy-manno-octulosonate cytidylyltransferase activity"/>
    <property type="evidence" value="ECO:0007669"/>
    <property type="project" value="UniProtKB-UniRule"/>
</dbReference>
<dbReference type="EC" id="2.7.7.38" evidence="8"/>
<dbReference type="Proteomes" id="UP000528964">
    <property type="component" value="Unassembled WGS sequence"/>
</dbReference>
<dbReference type="GO" id="GO:0033468">
    <property type="term" value="P:CMP-keto-3-deoxy-D-manno-octulosonic acid biosynthetic process"/>
    <property type="evidence" value="ECO:0007669"/>
    <property type="project" value="UniProtKB-UniRule"/>
</dbReference>
<dbReference type="Gene3D" id="3.90.550.10">
    <property type="entry name" value="Spore Coat Polysaccharide Biosynthesis Protein SpsA, Chain A"/>
    <property type="match status" value="1"/>
</dbReference>
<evidence type="ECO:0000256" key="4">
    <source>
        <dbReference type="ARBA" id="ARBA00010726"/>
    </source>
</evidence>
<comment type="catalytic activity">
    <reaction evidence="8">
        <text>3-deoxy-alpha-D-manno-oct-2-ulosonate + CTP = CMP-3-deoxy-beta-D-manno-octulosonate + diphosphate</text>
        <dbReference type="Rhea" id="RHEA:23448"/>
        <dbReference type="ChEBI" id="CHEBI:33019"/>
        <dbReference type="ChEBI" id="CHEBI:37563"/>
        <dbReference type="ChEBI" id="CHEBI:85986"/>
        <dbReference type="ChEBI" id="CHEBI:85987"/>
        <dbReference type="EC" id="2.7.7.38"/>
    </reaction>
</comment>
<name>A0A7W6CX14_9HYPH</name>
<dbReference type="PANTHER" id="PTHR42866:SF2">
    <property type="entry name" value="3-DEOXY-MANNO-OCTULOSONATE CYTIDYLYLTRANSFERASE, MITOCHONDRIAL"/>
    <property type="match status" value="1"/>
</dbReference>
<sequence length="424" mass="45529">MPRRLSGPAPLAFPAGVKALVMDFDGVFTDDRVLVDQDGREAVFASRSDGMGLDRLRKLTAIRTLILSKEVNPVVSARARKLKIEARQGIEDKLPELDRWLAENGVTRAETAYIGNDVNDLDCLNAVGFPVAPCDARPEALAVARHVTSAPGGRGALRELCEALIRAGGGGPVAAGSAMRPLVLIPARLGATRLPNKPLAEIAGEPMIAHVWRRASEAGVGPVVVATDSPEVAEAVSRVGGQAVLTRADHASGSDRIHEALTAIDPDRDFNLVVNVQGDLPTLDPEAIRRSLVPLEEPEVEVATLVAEIRREEEKTAPSVVKMVGAEIAPGRFRCLYFTRATAPAGPGALYHHIGLYCYRREALERFVRLKPSPLELREKLEQLRALEAGMRIDAVAVDVVPLGVDTPEDLERAREIMAGALTA</sequence>
<dbReference type="UniPathway" id="UPA00358">
    <property type="reaction ID" value="UER00476"/>
</dbReference>
<dbReference type="NCBIfam" id="NF003948">
    <property type="entry name" value="PRK05450.1-1"/>
    <property type="match status" value="1"/>
</dbReference>
<keyword evidence="5 8" id="KW-0808">Transferase</keyword>
<organism evidence="9 10">
    <name type="scientific">Hansschlegelia beijingensis</name>
    <dbReference type="NCBI Taxonomy" id="1133344"/>
    <lineage>
        <taxon>Bacteria</taxon>
        <taxon>Pseudomonadati</taxon>
        <taxon>Pseudomonadota</taxon>
        <taxon>Alphaproteobacteria</taxon>
        <taxon>Hyphomicrobiales</taxon>
        <taxon>Methylopilaceae</taxon>
        <taxon>Hansschlegelia</taxon>
    </lineage>
</organism>
<dbReference type="SUPFAM" id="SSF53448">
    <property type="entry name" value="Nucleotide-diphospho-sugar transferases"/>
    <property type="match status" value="1"/>
</dbReference>
<dbReference type="InterPro" id="IPR023214">
    <property type="entry name" value="HAD_sf"/>
</dbReference>
<keyword evidence="7 8" id="KW-0448">Lipopolysaccharide biosynthesis</keyword>
<dbReference type="GO" id="GO:0008781">
    <property type="term" value="F:N-acylneuraminate cytidylyltransferase activity"/>
    <property type="evidence" value="ECO:0007669"/>
    <property type="project" value="UniProtKB-EC"/>
</dbReference>
<dbReference type="CDD" id="cd02517">
    <property type="entry name" value="CMP-KDO-Synthetase"/>
    <property type="match status" value="1"/>
</dbReference>
<comment type="similarity">
    <text evidence="3">Belongs to the KdsC family.</text>
</comment>
<dbReference type="GO" id="GO:0016788">
    <property type="term" value="F:hydrolase activity, acting on ester bonds"/>
    <property type="evidence" value="ECO:0007669"/>
    <property type="project" value="InterPro"/>
</dbReference>
<dbReference type="EMBL" id="JACIDR010000002">
    <property type="protein sequence ID" value="MBB3972700.1"/>
    <property type="molecule type" value="Genomic_DNA"/>
</dbReference>
<comment type="caution">
    <text evidence="9">The sequence shown here is derived from an EMBL/GenBank/DDBJ whole genome shotgun (WGS) entry which is preliminary data.</text>
</comment>
<comment type="function">
    <text evidence="8">Activates KDO (a required 8-carbon sugar) for incorporation into bacterial lipopolysaccharide in Gram-negative bacteria.</text>
</comment>
<evidence type="ECO:0000256" key="8">
    <source>
        <dbReference type="HAMAP-Rule" id="MF_00057"/>
    </source>
</evidence>
<dbReference type="InterPro" id="IPR003329">
    <property type="entry name" value="Cytidylyl_trans"/>
</dbReference>
<dbReference type="InterPro" id="IPR036412">
    <property type="entry name" value="HAD-like_sf"/>
</dbReference>
<comment type="pathway">
    <text evidence="8">Nucleotide-sugar biosynthesis; CMP-3-deoxy-D-manno-octulosonate biosynthesis; CMP-3-deoxy-D-manno-octulosonate from 3-deoxy-D-manno-octulosonate and CTP: step 1/1.</text>
</comment>
<dbReference type="SFLD" id="SFLDG01136">
    <property type="entry name" value="C1.6:_Phosphoserine_Phosphatas"/>
    <property type="match status" value="1"/>
</dbReference>
<evidence type="ECO:0000256" key="7">
    <source>
        <dbReference type="ARBA" id="ARBA00022985"/>
    </source>
</evidence>
<dbReference type="GO" id="GO:0006054">
    <property type="term" value="P:N-acetylneuraminate metabolic process"/>
    <property type="evidence" value="ECO:0007669"/>
    <property type="project" value="UniProtKB-UniPathway"/>
</dbReference>
<evidence type="ECO:0000256" key="3">
    <source>
        <dbReference type="ARBA" id="ARBA00005893"/>
    </source>
</evidence>
<protein>
    <recommendedName>
        <fullName evidence="8">3-deoxy-manno-octulosonate cytidylyltransferase</fullName>
        <ecNumber evidence="8">2.7.7.38</ecNumber>
    </recommendedName>
    <alternativeName>
        <fullName evidence="8">CMP-2-keto-3-deoxyoctulosonic acid synthase</fullName>
        <shortName evidence="8">CKS</shortName>
        <shortName evidence="8">CMP-KDO synthase</shortName>
    </alternativeName>
</protein>
<dbReference type="HAMAP" id="MF_00057">
    <property type="entry name" value="KdsB"/>
    <property type="match status" value="1"/>
</dbReference>
<dbReference type="Pfam" id="PF02348">
    <property type="entry name" value="CTP_transf_3"/>
    <property type="match status" value="1"/>
</dbReference>
<keyword evidence="8" id="KW-0963">Cytoplasm</keyword>
<evidence type="ECO:0000256" key="2">
    <source>
        <dbReference type="ARBA" id="ARBA00005141"/>
    </source>
</evidence>
<dbReference type="NCBIfam" id="NF003952">
    <property type="entry name" value="PRK05450.1-5"/>
    <property type="match status" value="1"/>
</dbReference>
<comment type="catalytic activity">
    <reaction evidence="1">
        <text>an N-acylneuraminate + CTP = a CMP-N-acyl-beta-neuraminate + diphosphate</text>
        <dbReference type="Rhea" id="RHEA:11344"/>
        <dbReference type="ChEBI" id="CHEBI:33019"/>
        <dbReference type="ChEBI" id="CHEBI:37563"/>
        <dbReference type="ChEBI" id="CHEBI:60073"/>
        <dbReference type="ChEBI" id="CHEBI:68671"/>
        <dbReference type="EC" id="2.7.7.43"/>
    </reaction>
</comment>
<dbReference type="AlphaFoldDB" id="A0A7W6CX14"/>
<dbReference type="SUPFAM" id="SSF56784">
    <property type="entry name" value="HAD-like"/>
    <property type="match status" value="1"/>
</dbReference>
<dbReference type="SFLD" id="SFLDS00003">
    <property type="entry name" value="Haloacid_Dehalogenase"/>
    <property type="match status" value="1"/>
</dbReference>
<evidence type="ECO:0000313" key="10">
    <source>
        <dbReference type="Proteomes" id="UP000528964"/>
    </source>
</evidence>